<dbReference type="Pfam" id="PF00294">
    <property type="entry name" value="PfkB"/>
    <property type="match status" value="1"/>
</dbReference>
<dbReference type="InterPro" id="IPR011611">
    <property type="entry name" value="PfkB_dom"/>
</dbReference>
<dbReference type="InterPro" id="IPR002173">
    <property type="entry name" value="Carboh/pur_kinase_PfkB_CS"/>
</dbReference>
<evidence type="ECO:0000256" key="3">
    <source>
        <dbReference type="ARBA" id="ARBA00022777"/>
    </source>
</evidence>
<evidence type="ECO:0000256" key="1">
    <source>
        <dbReference type="ARBA" id="ARBA00010688"/>
    </source>
</evidence>
<dbReference type="AlphaFoldDB" id="A0AAV8FII3"/>
<name>A0AAV8FII3_9POAL</name>
<dbReference type="GO" id="GO:0016301">
    <property type="term" value="F:kinase activity"/>
    <property type="evidence" value="ECO:0007669"/>
    <property type="project" value="UniProtKB-KW"/>
</dbReference>
<gene>
    <name evidence="5" type="ORF">LUZ62_042049</name>
</gene>
<evidence type="ECO:0000256" key="2">
    <source>
        <dbReference type="ARBA" id="ARBA00022679"/>
    </source>
</evidence>
<sequence length="423" mass="46194">MIHIKSSVTAEQQCNTRRHTLLALTRIWSWLFYTRRFLPPCKNGTLFSSSPFLSSPSFPSPNPSPMLLDSSPDLVSGCLVVGNYCHDVLHRDGLVIGETLGGAASFISNVLDSLSPSPTRYVSKVGADFAYSVSHPPLISASSPTTLFHAHFPDSISDEGYHGDRVLKRVRVCDPIYPSDLLELKERFEIGLAAGVAGEISFETLERMIELCRVVFVDVQGLIRSFDPEDGTVGLVPLKSTPYFDLLPQIGFLKASSDEAPFVDIEEARKFCCVVVTEGKDGCRVYWKDGELHVAPFPANQVDPTGAGDSFFGGLVVGLLWGLTVPDAALLGNLLGSVTVGQVGVPQFDPVMLENLKQVLDSMAAPRKGSDANDALFKFQKSRQQLHANSLHLFFTHYMRTYLESACTDSFSMHCAPSSHSVT</sequence>
<evidence type="ECO:0000313" key="6">
    <source>
        <dbReference type="Proteomes" id="UP001140206"/>
    </source>
</evidence>
<evidence type="ECO:0000313" key="5">
    <source>
        <dbReference type="EMBL" id="KAJ4790803.1"/>
    </source>
</evidence>
<dbReference type="InterPro" id="IPR029056">
    <property type="entry name" value="Ribokinase-like"/>
</dbReference>
<dbReference type="Gene3D" id="3.40.1190.20">
    <property type="match status" value="1"/>
</dbReference>
<dbReference type="GO" id="GO:0010264">
    <property type="term" value="P:myo-inositol hexakisphosphate biosynthetic process"/>
    <property type="evidence" value="ECO:0007669"/>
    <property type="project" value="TreeGrafter"/>
</dbReference>
<dbReference type="SUPFAM" id="SSF53613">
    <property type="entry name" value="Ribokinase-like"/>
    <property type="match status" value="1"/>
</dbReference>
<dbReference type="PANTHER" id="PTHR43085:SF13">
    <property type="entry name" value="INOSITOL 3-KINASE"/>
    <property type="match status" value="1"/>
</dbReference>
<keyword evidence="3 5" id="KW-0418">Kinase</keyword>
<dbReference type="Proteomes" id="UP001140206">
    <property type="component" value="Chromosome 2"/>
</dbReference>
<dbReference type="PANTHER" id="PTHR43085">
    <property type="entry name" value="HEXOKINASE FAMILY MEMBER"/>
    <property type="match status" value="1"/>
</dbReference>
<protein>
    <submittedName>
        <fullName evidence="5">Kinase PfkB</fullName>
    </submittedName>
</protein>
<comment type="caution">
    <text evidence="5">The sequence shown here is derived from an EMBL/GenBank/DDBJ whole genome shotgun (WGS) entry which is preliminary data.</text>
</comment>
<dbReference type="PROSITE" id="PS00584">
    <property type="entry name" value="PFKB_KINASES_2"/>
    <property type="match status" value="1"/>
</dbReference>
<keyword evidence="2" id="KW-0808">Transferase</keyword>
<dbReference type="InterPro" id="IPR050306">
    <property type="entry name" value="PfkB_Carbo_kinase"/>
</dbReference>
<comment type="similarity">
    <text evidence="1">Belongs to the carbohydrate kinase PfkB family.</text>
</comment>
<reference evidence="5" key="1">
    <citation type="submission" date="2022-08" db="EMBL/GenBank/DDBJ databases">
        <authorList>
            <person name="Marques A."/>
        </authorList>
    </citation>
    <scope>NUCLEOTIDE SEQUENCE</scope>
    <source>
        <strain evidence="5">RhyPub2mFocal</strain>
        <tissue evidence="5">Leaves</tissue>
    </source>
</reference>
<dbReference type="EMBL" id="JAMFTS010000002">
    <property type="protein sequence ID" value="KAJ4790803.1"/>
    <property type="molecule type" value="Genomic_DNA"/>
</dbReference>
<feature type="domain" description="Carbohydrate kinase PfkB" evidence="4">
    <location>
        <begin position="274"/>
        <end position="345"/>
    </location>
</feature>
<accession>A0AAV8FII3</accession>
<organism evidence="5 6">
    <name type="scientific">Rhynchospora pubera</name>
    <dbReference type="NCBI Taxonomy" id="906938"/>
    <lineage>
        <taxon>Eukaryota</taxon>
        <taxon>Viridiplantae</taxon>
        <taxon>Streptophyta</taxon>
        <taxon>Embryophyta</taxon>
        <taxon>Tracheophyta</taxon>
        <taxon>Spermatophyta</taxon>
        <taxon>Magnoliopsida</taxon>
        <taxon>Liliopsida</taxon>
        <taxon>Poales</taxon>
        <taxon>Cyperaceae</taxon>
        <taxon>Cyperoideae</taxon>
        <taxon>Rhynchosporeae</taxon>
        <taxon>Rhynchospora</taxon>
    </lineage>
</organism>
<keyword evidence="6" id="KW-1185">Reference proteome</keyword>
<proteinExistence type="inferred from homology"/>
<evidence type="ECO:0000259" key="4">
    <source>
        <dbReference type="Pfam" id="PF00294"/>
    </source>
</evidence>